<dbReference type="FunFam" id="3.30.1520.10:FF:000004">
    <property type="entry name" value="Sorting nexin"/>
    <property type="match status" value="1"/>
</dbReference>
<evidence type="ECO:0000313" key="10">
    <source>
        <dbReference type="EMBL" id="KAJ8725197.1"/>
    </source>
</evidence>
<dbReference type="SUPFAM" id="SSF50044">
    <property type="entry name" value="SH3-domain"/>
    <property type="match status" value="1"/>
</dbReference>
<dbReference type="SUPFAM" id="SSF64268">
    <property type="entry name" value="PX domain"/>
    <property type="match status" value="1"/>
</dbReference>
<keyword evidence="5" id="KW-0968">Cytoplasmic vesicle</keyword>
<reference evidence="10" key="1">
    <citation type="submission" date="2023-03" db="EMBL/GenBank/DDBJ databases">
        <title>Chromosome-level genomes of two armyworms, Mythimna separata and Mythimna loreyi, provide insights into the biosynthesis and reception of sex pheromones.</title>
        <authorList>
            <person name="Zhao H."/>
        </authorList>
    </citation>
    <scope>NUCLEOTIDE SEQUENCE</scope>
    <source>
        <strain evidence="10">BeijingLab</strain>
        <tissue evidence="10">Pupa</tissue>
    </source>
</reference>
<dbReference type="PROSITE" id="PS50002">
    <property type="entry name" value="SH3"/>
    <property type="match status" value="1"/>
</dbReference>
<sequence>MFRHKVELLVNVRQHLLSVRSLADVRDPLAQMSLAHGGQLRLLAATLAFLAHRFLTTGFGRGGCTGHFFLTSELLFLAHGFLEFLLVNLSSDVHTSPLPLGAIVIQVRGPKMTTQVQALYDFSGEPNTTEMSITCGEVLTLINTEIGEGWWEGRKANGETGLFPAAYVRKLAPEESVQTKAAPAAPRYDQANDDWGDQQFSAGDSNFQRGASHEEGWDDDWDDDTYSEIGPVPQQSKAQYNQQLTPLPGMPISDFNHQNEDTASNYGSSVGTVRKSKFAPSSKVSGESYLLATLNVEVADSEKVYIVQEEDRYEWWPITQPYNVTVASPKKESKFKGIKSFIAYQLTPSFNNIQVSRRYKHFDWLHERLQEKFTLIPIPPLPDKQISGRYDEQLIERRRVQLQEFVDWMCRHPVLSKCEVWQHFLTCTDEKRWKAGKRQAERDALLGLNYCISIVVPEKALLQSQVDHITEQCHMFINSMDTSVKSVSSMCVAHTKKLQTAYRADCQKVGEAFCSLAASLSLDEGSLASTSKLTTAVKMTGSAYIDIGRMYGDQPTYDWEPLGDKFHLYKGVVGGFPDVLATHKSAVQKKRECERLTAENKMEIAQLNEVLRRTDVISYALLAEINHFKAERTKDLNATMQKFLRQQVTFYKRVVEKLETTLKYYDE</sequence>
<proteinExistence type="inferred from homology"/>
<dbReference type="Pfam" id="PF10456">
    <property type="entry name" value="BAR_3_WASP_bdg"/>
    <property type="match status" value="1"/>
</dbReference>
<dbReference type="PANTHER" id="PTHR45827:SF1">
    <property type="entry name" value="SORTING NEXIN"/>
    <property type="match status" value="1"/>
</dbReference>
<evidence type="ECO:0000256" key="1">
    <source>
        <dbReference type="ARBA" id="ARBA00004156"/>
    </source>
</evidence>
<dbReference type="InterPro" id="IPR027267">
    <property type="entry name" value="AH/BAR_dom_sf"/>
</dbReference>
<dbReference type="Gene3D" id="2.30.30.40">
    <property type="entry name" value="SH3 Domains"/>
    <property type="match status" value="1"/>
</dbReference>
<dbReference type="GO" id="GO:0005886">
    <property type="term" value="C:plasma membrane"/>
    <property type="evidence" value="ECO:0007669"/>
    <property type="project" value="TreeGrafter"/>
</dbReference>
<dbReference type="InterPro" id="IPR019497">
    <property type="entry name" value="Sorting_nexin_WASP-bd-dom"/>
</dbReference>
<evidence type="ECO:0000256" key="6">
    <source>
        <dbReference type="PROSITE-ProRule" id="PRU00192"/>
    </source>
</evidence>
<dbReference type="EMBL" id="JARGEI010000010">
    <property type="protein sequence ID" value="KAJ8725197.1"/>
    <property type="molecule type" value="Genomic_DNA"/>
</dbReference>
<dbReference type="PROSITE" id="PS50195">
    <property type="entry name" value="PX"/>
    <property type="match status" value="1"/>
</dbReference>
<keyword evidence="11" id="KW-1185">Reference proteome</keyword>
<feature type="domain" description="SH3" evidence="8">
    <location>
        <begin position="111"/>
        <end position="173"/>
    </location>
</feature>
<gene>
    <name evidence="10" type="ORF">PYW07_016155</name>
</gene>
<dbReference type="CDD" id="cd07626">
    <property type="entry name" value="BAR_SNX9_like"/>
    <property type="match status" value="1"/>
</dbReference>
<organism evidence="10 11">
    <name type="scientific">Mythimna separata</name>
    <name type="common">Oriental armyworm</name>
    <name type="synonym">Pseudaletia separata</name>
    <dbReference type="NCBI Taxonomy" id="271217"/>
    <lineage>
        <taxon>Eukaryota</taxon>
        <taxon>Metazoa</taxon>
        <taxon>Ecdysozoa</taxon>
        <taxon>Arthropoda</taxon>
        <taxon>Hexapoda</taxon>
        <taxon>Insecta</taxon>
        <taxon>Pterygota</taxon>
        <taxon>Neoptera</taxon>
        <taxon>Endopterygota</taxon>
        <taxon>Lepidoptera</taxon>
        <taxon>Glossata</taxon>
        <taxon>Ditrysia</taxon>
        <taxon>Noctuoidea</taxon>
        <taxon>Noctuidae</taxon>
        <taxon>Noctuinae</taxon>
        <taxon>Hadenini</taxon>
        <taxon>Mythimna</taxon>
    </lineage>
</organism>
<feature type="compositionally biased region" description="Polar residues" evidence="7">
    <location>
        <begin position="198"/>
        <end position="209"/>
    </location>
</feature>
<accession>A0AAD7YT92</accession>
<dbReference type="InterPro" id="IPR001452">
    <property type="entry name" value="SH3_domain"/>
</dbReference>
<evidence type="ECO:0000256" key="4">
    <source>
        <dbReference type="ARBA" id="ARBA00023136"/>
    </source>
</evidence>
<dbReference type="GO" id="GO:0030659">
    <property type="term" value="C:cytoplasmic vesicle membrane"/>
    <property type="evidence" value="ECO:0007669"/>
    <property type="project" value="UniProtKB-SubCell"/>
</dbReference>
<evidence type="ECO:0000259" key="9">
    <source>
        <dbReference type="PROSITE" id="PS50195"/>
    </source>
</evidence>
<feature type="domain" description="PX" evidence="9">
    <location>
        <begin position="322"/>
        <end position="432"/>
    </location>
</feature>
<dbReference type="Proteomes" id="UP001231518">
    <property type="component" value="Chromosome 7"/>
</dbReference>
<comment type="caution">
    <text evidence="10">The sequence shown here is derived from an EMBL/GenBank/DDBJ whole genome shotgun (WGS) entry which is preliminary data.</text>
</comment>
<keyword evidence="3 6" id="KW-0728">SH3 domain</keyword>
<evidence type="ECO:0000256" key="2">
    <source>
        <dbReference type="ARBA" id="ARBA00010883"/>
    </source>
</evidence>
<dbReference type="InterPro" id="IPR001683">
    <property type="entry name" value="PX_dom"/>
</dbReference>
<evidence type="ECO:0000256" key="3">
    <source>
        <dbReference type="ARBA" id="ARBA00022443"/>
    </source>
</evidence>
<dbReference type="SMART" id="SM00326">
    <property type="entry name" value="SH3"/>
    <property type="match status" value="1"/>
</dbReference>
<dbReference type="InterPro" id="IPR036028">
    <property type="entry name" value="SH3-like_dom_sf"/>
</dbReference>
<evidence type="ECO:0000256" key="7">
    <source>
        <dbReference type="SAM" id="MobiDB-lite"/>
    </source>
</evidence>
<dbReference type="Pfam" id="PF14604">
    <property type="entry name" value="SH3_9"/>
    <property type="match status" value="1"/>
</dbReference>
<dbReference type="GO" id="GO:0097320">
    <property type="term" value="P:plasma membrane tubulation"/>
    <property type="evidence" value="ECO:0007669"/>
    <property type="project" value="TreeGrafter"/>
</dbReference>
<evidence type="ECO:0008006" key="12">
    <source>
        <dbReference type="Google" id="ProtNLM"/>
    </source>
</evidence>
<feature type="compositionally biased region" description="Acidic residues" evidence="7">
    <location>
        <begin position="216"/>
        <end position="226"/>
    </location>
</feature>
<dbReference type="Gene3D" id="3.30.1520.10">
    <property type="entry name" value="Phox-like domain"/>
    <property type="match status" value="1"/>
</dbReference>
<dbReference type="PANTHER" id="PTHR45827">
    <property type="entry name" value="SORTING NEXIN"/>
    <property type="match status" value="1"/>
</dbReference>
<name>A0AAD7YT92_MYTSE</name>
<evidence type="ECO:0000256" key="5">
    <source>
        <dbReference type="ARBA" id="ARBA00023329"/>
    </source>
</evidence>
<dbReference type="InterPro" id="IPR036871">
    <property type="entry name" value="PX_dom_sf"/>
</dbReference>
<comment type="subcellular location">
    <subcellularLocation>
        <location evidence="1">Cytoplasmic vesicle membrane</location>
    </subcellularLocation>
</comment>
<comment type="similarity">
    <text evidence="2">Belongs to the sorting nexin family.</text>
</comment>
<dbReference type="CDD" id="cd06862">
    <property type="entry name" value="PX_SNX9_18_like"/>
    <property type="match status" value="1"/>
</dbReference>
<dbReference type="AlphaFoldDB" id="A0AAD7YT92"/>
<dbReference type="SMART" id="SM00312">
    <property type="entry name" value="PX"/>
    <property type="match status" value="1"/>
</dbReference>
<protein>
    <recommendedName>
        <fullName evidence="12">Sorting nexin</fullName>
    </recommendedName>
</protein>
<dbReference type="GO" id="GO:0016197">
    <property type="term" value="P:endosomal transport"/>
    <property type="evidence" value="ECO:0007669"/>
    <property type="project" value="TreeGrafter"/>
</dbReference>
<evidence type="ECO:0000313" key="11">
    <source>
        <dbReference type="Proteomes" id="UP001231518"/>
    </source>
</evidence>
<dbReference type="GO" id="GO:0035091">
    <property type="term" value="F:phosphatidylinositol binding"/>
    <property type="evidence" value="ECO:0007669"/>
    <property type="project" value="InterPro"/>
</dbReference>
<dbReference type="PRINTS" id="PR00452">
    <property type="entry name" value="SH3DOMAIN"/>
</dbReference>
<dbReference type="Gene3D" id="1.20.1270.60">
    <property type="entry name" value="Arfaptin homology (AH) domain/BAR domain"/>
    <property type="match status" value="1"/>
</dbReference>
<evidence type="ECO:0000259" key="8">
    <source>
        <dbReference type="PROSITE" id="PS50002"/>
    </source>
</evidence>
<dbReference type="Pfam" id="PF00787">
    <property type="entry name" value="PX"/>
    <property type="match status" value="1"/>
</dbReference>
<dbReference type="GO" id="GO:0006897">
    <property type="term" value="P:endocytosis"/>
    <property type="evidence" value="ECO:0007669"/>
    <property type="project" value="TreeGrafter"/>
</dbReference>
<feature type="region of interest" description="Disordered" evidence="7">
    <location>
        <begin position="178"/>
        <end position="231"/>
    </location>
</feature>
<keyword evidence="4" id="KW-0472">Membrane</keyword>